<protein>
    <recommendedName>
        <fullName evidence="1">WxL domain-containing protein</fullName>
    </recommendedName>
</protein>
<gene>
    <name evidence="2" type="ORF">CKN69_05895</name>
</gene>
<dbReference type="AlphaFoldDB" id="A0A7Z8G5I7"/>
<comment type="caution">
    <text evidence="2">The sequence shown here is derived from an EMBL/GenBank/DDBJ whole genome shotgun (WGS) entry which is preliminary data.</text>
</comment>
<evidence type="ECO:0000313" key="2">
    <source>
        <dbReference type="EMBL" id="TFJ27381.1"/>
    </source>
</evidence>
<dbReference type="RefSeq" id="WP_135025944.1">
    <property type="nucleotide sequence ID" value="NZ_JBFUWL010000002.1"/>
</dbReference>
<dbReference type="EMBL" id="NRPP01000010">
    <property type="protein sequence ID" value="TFJ27381.1"/>
    <property type="molecule type" value="Genomic_DNA"/>
</dbReference>
<dbReference type="Pfam" id="PF13731">
    <property type="entry name" value="WxL"/>
    <property type="match status" value="1"/>
</dbReference>
<evidence type="ECO:0000313" key="3">
    <source>
        <dbReference type="Proteomes" id="UP000297938"/>
    </source>
</evidence>
<sequence>MSIDTVALYKNGIVVPPAINGTNYPIKGTMTSASQGINLTIGLGNTKAGSINTPSMGLGSCPILAIKPPVINDTMQHGNKSITGTINQTKDPAYTYTADITLSAPDGSHAPIVTTGVLVDSSGNFSTNATNAYEYGDTVTAVLNAKAITGTDQYQSTISNTATVKWPIVAPTLTSPTVGNTQITGTAIQTVTTGLYQVAVTVNNQTTIVPLNANGTFALTGVTPLKGGDQVSVVTQGISSRTASKVLITSTSASSTVAFVTPQLTVTQVVEKWSKDGTWIPATSAVTNQQVRFTMKVQLQNNNAIWDNQLLLNWIPSGLTNLTNPQVSKVSSTGVSTVIGIPVVVPQSSSPSGTAYQFQNVLVGNNLVTVNEALILQYTATVAPNAANTALGNSFFVNGTNGGGTAIAQQSTVANLPIGEGTLRLVSVPSQISFGTVSVPTDTKIYNPTSVTNALSVADGRVQKAQWHLYVRETQPLTAGINVLNQVLIYSKAGQDIPLNQSNQEIYTATSTDDNATVIQWPKGEGIRLKIGPNPNIKSGQSYQGKLEWNLSDAPI</sequence>
<feature type="domain" description="WxL" evidence="1">
    <location>
        <begin position="420"/>
        <end position="555"/>
    </location>
</feature>
<dbReference type="InterPro" id="IPR027994">
    <property type="entry name" value="WxL_dom"/>
</dbReference>
<dbReference type="Proteomes" id="UP000297938">
    <property type="component" value="Unassembled WGS sequence"/>
</dbReference>
<name>A0A7Z8G5I7_CARDV</name>
<reference evidence="2 3" key="1">
    <citation type="journal article" date="2018" name="Int. J. Food Microbiol.">
        <title>Growth of Carnobacterium spp. isolated from chilled vacuum-packaged meat under relevant acidic conditions.</title>
        <authorList>
            <person name="Zhang P."/>
            <person name="Badoni M."/>
            <person name="Ganzle M."/>
            <person name="Yang X."/>
        </authorList>
    </citation>
    <scope>NUCLEOTIDE SEQUENCE [LARGE SCALE GENOMIC DNA]</scope>
    <source>
        <strain evidence="2 3">B2</strain>
    </source>
</reference>
<organism evidence="2 3">
    <name type="scientific">Carnobacterium divergens</name>
    <name type="common">Lactobacillus divergens</name>
    <dbReference type="NCBI Taxonomy" id="2748"/>
    <lineage>
        <taxon>Bacteria</taxon>
        <taxon>Bacillati</taxon>
        <taxon>Bacillota</taxon>
        <taxon>Bacilli</taxon>
        <taxon>Lactobacillales</taxon>
        <taxon>Carnobacteriaceae</taxon>
        <taxon>Carnobacterium</taxon>
    </lineage>
</organism>
<accession>A0A7Z8G5I7</accession>
<evidence type="ECO:0000259" key="1">
    <source>
        <dbReference type="Pfam" id="PF13731"/>
    </source>
</evidence>
<proteinExistence type="predicted"/>